<proteinExistence type="predicted"/>
<reference evidence="1" key="1">
    <citation type="submission" date="2021-07" db="EMBL/GenBank/DDBJ databases">
        <title>Shinella sp. nov., a novel member of the genus Shinella from water.</title>
        <authorList>
            <person name="Deng Y."/>
        </authorList>
    </citation>
    <scope>NUCLEOTIDE SEQUENCE</scope>
    <source>
        <strain evidence="1">CPCC 100929</strain>
    </source>
</reference>
<dbReference type="InterPro" id="IPR027417">
    <property type="entry name" value="P-loop_NTPase"/>
</dbReference>
<name>A0ABT1R903_9HYPH</name>
<evidence type="ECO:0000313" key="1">
    <source>
        <dbReference type="EMBL" id="MCQ4631671.1"/>
    </source>
</evidence>
<organism evidence="1 2">
    <name type="scientific">Shinella lacus</name>
    <dbReference type="NCBI Taxonomy" id="2654216"/>
    <lineage>
        <taxon>Bacteria</taxon>
        <taxon>Pseudomonadati</taxon>
        <taxon>Pseudomonadota</taxon>
        <taxon>Alphaproteobacteria</taxon>
        <taxon>Hyphomicrobiales</taxon>
        <taxon>Rhizobiaceae</taxon>
        <taxon>Shinella</taxon>
    </lineage>
</organism>
<dbReference type="EMBL" id="WHSB02000005">
    <property type="protein sequence ID" value="MCQ4631671.1"/>
    <property type="molecule type" value="Genomic_DNA"/>
</dbReference>
<protein>
    <submittedName>
        <fullName evidence="1">ImuA family protein</fullName>
    </submittedName>
</protein>
<keyword evidence="2" id="KW-1185">Reference proteome</keyword>
<dbReference type="Gene3D" id="3.40.50.300">
    <property type="entry name" value="P-loop containing nucleotide triphosphate hydrolases"/>
    <property type="match status" value="1"/>
</dbReference>
<dbReference type="RefSeq" id="WP_256118287.1">
    <property type="nucleotide sequence ID" value="NZ_WHSB02000005.1"/>
</dbReference>
<evidence type="ECO:0000313" key="2">
    <source>
        <dbReference type="Proteomes" id="UP000996601"/>
    </source>
</evidence>
<dbReference type="PIRSF" id="PIRSF034285">
    <property type="entry name" value="UCP034285"/>
    <property type="match status" value="1"/>
</dbReference>
<accession>A0ABT1R903</accession>
<dbReference type="SUPFAM" id="SSF52540">
    <property type="entry name" value="P-loop containing nucleoside triphosphate hydrolases"/>
    <property type="match status" value="1"/>
</dbReference>
<sequence>MRQNAGVIAELQEQIDKIAGGHARKRARLAFGIPEIDDRLNGGLAFGSTHEIAGGGADAVTGAAAPLFAAGIAARTTGPVLWCMVRDDLFAPAIAQAGLCMGRVTFVHSDNEDGVLDSAEEILRFGGVAVMVAELVRLPMVASRRLQLAAEKSGTMGLIIRRWRRQAEATDFGQPTASATRWRISIMPSERLPVAGVGRARWFLELMRARAGECFDIEVGACDEHGRMEVARASQDQWRMAR</sequence>
<gene>
    <name evidence="1" type="ORF">GB927_016590</name>
</gene>
<dbReference type="Proteomes" id="UP000996601">
    <property type="component" value="Unassembled WGS sequence"/>
</dbReference>
<dbReference type="InterPro" id="IPR017026">
    <property type="entry name" value="ImuA"/>
</dbReference>
<comment type="caution">
    <text evidence="1">The sequence shown here is derived from an EMBL/GenBank/DDBJ whole genome shotgun (WGS) entry which is preliminary data.</text>
</comment>